<feature type="binding site" evidence="5">
    <location>
        <position position="606"/>
    </location>
    <ligand>
        <name>ATP</name>
        <dbReference type="ChEBI" id="CHEBI:30616"/>
    </ligand>
</feature>
<dbReference type="SUPFAM" id="SSF81665">
    <property type="entry name" value="Calcium ATPase, transmembrane domain M"/>
    <property type="match status" value="1"/>
</dbReference>
<name>A0AAD5XIJ3_9FUNG</name>
<dbReference type="GO" id="GO:0140326">
    <property type="term" value="F:ATPase-coupled intramembrane lipid transporter activity"/>
    <property type="evidence" value="ECO:0007669"/>
    <property type="project" value="UniProtKB-EC"/>
</dbReference>
<feature type="binding site" evidence="5">
    <location>
        <position position="572"/>
    </location>
    <ligand>
        <name>ATP</name>
        <dbReference type="ChEBI" id="CHEBI:30616"/>
    </ligand>
</feature>
<dbReference type="SUPFAM" id="SSF81653">
    <property type="entry name" value="Calcium ATPase, transduction domain A"/>
    <property type="match status" value="1"/>
</dbReference>
<dbReference type="InterPro" id="IPR018303">
    <property type="entry name" value="ATPase_P-typ_P_site"/>
</dbReference>
<dbReference type="PROSITE" id="PS00154">
    <property type="entry name" value="ATPASE_E1_E2"/>
    <property type="match status" value="1"/>
</dbReference>
<evidence type="ECO:0000256" key="1">
    <source>
        <dbReference type="ARBA" id="ARBA00022692"/>
    </source>
</evidence>
<dbReference type="FunFam" id="2.70.150.10:FF:000026">
    <property type="entry name" value="Phospholipid-transporting ATPase"/>
    <property type="match status" value="1"/>
</dbReference>
<comment type="caution">
    <text evidence="10">The sequence shown here is derived from an EMBL/GenBank/DDBJ whole genome shotgun (WGS) entry which is preliminary data.</text>
</comment>
<dbReference type="Proteomes" id="UP001211907">
    <property type="component" value="Unassembled WGS sequence"/>
</dbReference>
<dbReference type="PANTHER" id="PTHR24092:SF150">
    <property type="entry name" value="PHOSPHOLIPID-TRANSPORTING ATPASE"/>
    <property type="match status" value="1"/>
</dbReference>
<dbReference type="InterPro" id="IPR006539">
    <property type="entry name" value="P-type_ATPase_IV"/>
</dbReference>
<keyword evidence="11" id="KW-1185">Reference proteome</keyword>
<evidence type="ECO:0000256" key="4">
    <source>
        <dbReference type="PIRSR" id="PIRSR606539-1"/>
    </source>
</evidence>
<dbReference type="Pfam" id="PF00122">
    <property type="entry name" value="E1-E2_ATPase"/>
    <property type="match status" value="1"/>
</dbReference>
<evidence type="ECO:0000259" key="9">
    <source>
        <dbReference type="Pfam" id="PF16209"/>
    </source>
</evidence>
<evidence type="ECO:0000256" key="2">
    <source>
        <dbReference type="ARBA" id="ARBA00022989"/>
    </source>
</evidence>
<reference evidence="10" key="1">
    <citation type="submission" date="2020-05" db="EMBL/GenBank/DDBJ databases">
        <title>Phylogenomic resolution of chytrid fungi.</title>
        <authorList>
            <person name="Stajich J.E."/>
            <person name="Amses K."/>
            <person name="Simmons R."/>
            <person name="Seto K."/>
            <person name="Myers J."/>
            <person name="Bonds A."/>
            <person name="Quandt C.A."/>
            <person name="Barry K."/>
            <person name="Liu P."/>
            <person name="Grigoriev I."/>
            <person name="Longcore J.E."/>
            <person name="James T.Y."/>
        </authorList>
    </citation>
    <scope>NUCLEOTIDE SEQUENCE</scope>
    <source>
        <strain evidence="10">JEL0513</strain>
    </source>
</reference>
<dbReference type="Gene3D" id="2.70.150.10">
    <property type="entry name" value="Calcium-transporting ATPase, cytoplasmic transduction domain A"/>
    <property type="match status" value="1"/>
</dbReference>
<keyword evidence="3 7" id="KW-0472">Membrane</keyword>
<comment type="catalytic activity">
    <reaction evidence="7">
        <text>ATP + H2O + phospholipidSide 1 = ADP + phosphate + phospholipidSide 2.</text>
        <dbReference type="EC" id="7.6.2.1"/>
    </reaction>
</comment>
<keyword evidence="6" id="KW-0479">Metal-binding</keyword>
<organism evidence="10 11">
    <name type="scientific">Physocladia obscura</name>
    <dbReference type="NCBI Taxonomy" id="109957"/>
    <lineage>
        <taxon>Eukaryota</taxon>
        <taxon>Fungi</taxon>
        <taxon>Fungi incertae sedis</taxon>
        <taxon>Chytridiomycota</taxon>
        <taxon>Chytridiomycota incertae sedis</taxon>
        <taxon>Chytridiomycetes</taxon>
        <taxon>Chytridiales</taxon>
        <taxon>Chytriomycetaceae</taxon>
        <taxon>Physocladia</taxon>
    </lineage>
</organism>
<dbReference type="GO" id="GO:0045332">
    <property type="term" value="P:phospholipid translocation"/>
    <property type="evidence" value="ECO:0007669"/>
    <property type="project" value="TreeGrafter"/>
</dbReference>
<evidence type="ECO:0000259" key="8">
    <source>
        <dbReference type="Pfam" id="PF00122"/>
    </source>
</evidence>
<keyword evidence="5 7" id="KW-0067">ATP-binding</keyword>
<dbReference type="InterPro" id="IPR008250">
    <property type="entry name" value="ATPase_P-typ_transduc_dom_A_sf"/>
</dbReference>
<dbReference type="GO" id="GO:0032456">
    <property type="term" value="P:endocytic recycling"/>
    <property type="evidence" value="ECO:0007669"/>
    <property type="project" value="TreeGrafter"/>
</dbReference>
<keyword evidence="2 7" id="KW-1133">Transmembrane helix</keyword>
<comment type="similarity">
    <text evidence="7">Belongs to the cation transport ATPase (P-type) (TC 3.A.3) family. Type IV subfamily.</text>
</comment>
<dbReference type="GO" id="GO:0000287">
    <property type="term" value="F:magnesium ion binding"/>
    <property type="evidence" value="ECO:0007669"/>
    <property type="project" value="UniProtKB-UniRule"/>
</dbReference>
<feature type="domain" description="P-type ATPase A" evidence="8">
    <location>
        <begin position="148"/>
        <end position="213"/>
    </location>
</feature>
<dbReference type="InterPro" id="IPR032631">
    <property type="entry name" value="P-type_ATPase_N"/>
</dbReference>
<dbReference type="AlphaFoldDB" id="A0AAD5XIJ3"/>
<feature type="active site" description="4-aspartylphosphate intermediate" evidence="4">
    <location>
        <position position="412"/>
    </location>
</feature>
<feature type="binding site" evidence="5">
    <location>
        <position position="549"/>
    </location>
    <ligand>
        <name>ATP</name>
        <dbReference type="ChEBI" id="CHEBI:30616"/>
    </ligand>
</feature>
<dbReference type="EC" id="7.6.2.1" evidence="7"/>
<gene>
    <name evidence="10" type="ORF">HK100_007965</name>
</gene>
<accession>A0AAD5XIJ3</accession>
<feature type="binding site" evidence="5">
    <location>
        <position position="412"/>
    </location>
    <ligand>
        <name>ATP</name>
        <dbReference type="ChEBI" id="CHEBI:30616"/>
    </ligand>
</feature>
<keyword evidence="1 7" id="KW-0812">Transmembrane</keyword>
<dbReference type="InterPro" id="IPR023299">
    <property type="entry name" value="ATPase_P-typ_cyto_dom_N"/>
</dbReference>
<dbReference type="GO" id="GO:0006892">
    <property type="term" value="P:post-Golgi vesicle-mediated transport"/>
    <property type="evidence" value="ECO:0007669"/>
    <property type="project" value="TreeGrafter"/>
</dbReference>
<evidence type="ECO:0000313" key="11">
    <source>
        <dbReference type="Proteomes" id="UP001211907"/>
    </source>
</evidence>
<dbReference type="Pfam" id="PF13246">
    <property type="entry name" value="Cation_ATPase"/>
    <property type="match status" value="1"/>
</dbReference>
<dbReference type="SUPFAM" id="SSF81660">
    <property type="entry name" value="Metal cation-transporting ATPase, ATP-binding domain N"/>
    <property type="match status" value="1"/>
</dbReference>
<feature type="binding site" evidence="5">
    <location>
        <position position="413"/>
    </location>
    <ligand>
        <name>ATP</name>
        <dbReference type="ChEBI" id="CHEBI:30616"/>
    </ligand>
</feature>
<comment type="subcellular location">
    <subcellularLocation>
        <location evidence="7">Membrane</location>
        <topology evidence="7">Multi-pass membrane protein</topology>
    </subcellularLocation>
</comment>
<dbReference type="PANTHER" id="PTHR24092">
    <property type="entry name" value="PROBABLE PHOSPHOLIPID-TRANSPORTING ATPASE"/>
    <property type="match status" value="1"/>
</dbReference>
<feature type="binding site" evidence="5">
    <location>
        <position position="508"/>
    </location>
    <ligand>
        <name>ATP</name>
        <dbReference type="ChEBI" id="CHEBI:30616"/>
    </ligand>
</feature>
<keyword evidence="6 7" id="KW-0460">Magnesium</keyword>
<feature type="transmembrane region" description="Helical" evidence="7">
    <location>
        <begin position="310"/>
        <end position="327"/>
    </location>
</feature>
<feature type="domain" description="P-type ATPase N-terminal" evidence="9">
    <location>
        <begin position="52"/>
        <end position="117"/>
    </location>
</feature>
<protein>
    <recommendedName>
        <fullName evidence="7">Phospholipid-transporting ATPase</fullName>
        <ecNumber evidence="7">7.6.2.1</ecNumber>
    </recommendedName>
</protein>
<proteinExistence type="inferred from homology"/>
<dbReference type="GO" id="GO:0005524">
    <property type="term" value="F:ATP binding"/>
    <property type="evidence" value="ECO:0007669"/>
    <property type="project" value="UniProtKB-UniRule"/>
</dbReference>
<feature type="binding site" evidence="5">
    <location>
        <position position="414"/>
    </location>
    <ligand>
        <name>ATP</name>
        <dbReference type="ChEBI" id="CHEBI:30616"/>
    </ligand>
</feature>
<dbReference type="EMBL" id="JADGJH010000380">
    <property type="protein sequence ID" value="KAJ3130574.1"/>
    <property type="molecule type" value="Genomic_DNA"/>
</dbReference>
<sequence length="636" mass="71470">MDEQQIQNQGIGIGGFFGRLARRLGIVDTRYESGPAVKNGRVRLLDAELRTIQLNDSIKNSTRDFIDNKISTTKYTVITFLFKFLFEQFSRYANLFFLFIGCVQQVPGLSPVNRLGTLLPLSIVILASAFKEVVEDSKRARADANVNASIVKTLFGSQFVDKKWKDVVVGDVVRVENGQFFPADLILLSSSEPDALCYIETSNLDGETNLKIRQGLPETAHFLDAETVSLMSGEIKCELPNNSLYTFEGNISFAGSKTVPLDPGQLLLRGAMLRNTRWIYGIVVFTGHETKLMKNATAAPIKSTKIERSVNNQIIFLFILLLLTSNFETEILMIQRSSVVVDFFWNILTFMILYNNLIPLSLIVTMDFVKYYIASLISSDLDMYYEPTDTPATARTSALVEELGQVDFIFSDKTGTLTCNVMEFKMCSIGGIAYAEVVPEDKRVQVDDRGKVSGYYDFKTLLRNAETHETAQVISDFCTLLSVCHTVIPERDENDPSTIIYQASSPDEGALVKGVQSLGYTFTTRRPKSVSVDHSGYTHEYEVLNICEFNSTRKRMSAVIRMPDGTIKLYTKGADTVIFERLAKNGNPYVDITMIHLEDYANEGLRTLCLAYRDVSESEYAEWSRIYDRAATGRKH</sequence>
<dbReference type="InterPro" id="IPR023298">
    <property type="entry name" value="ATPase_P-typ_TM_dom_sf"/>
</dbReference>
<dbReference type="GO" id="GO:0005802">
    <property type="term" value="C:trans-Golgi network"/>
    <property type="evidence" value="ECO:0007669"/>
    <property type="project" value="TreeGrafter"/>
</dbReference>
<dbReference type="FunFam" id="3.40.1110.10:FF:000064">
    <property type="entry name" value="Phospholipid-transporting ATPase"/>
    <property type="match status" value="1"/>
</dbReference>
<evidence type="ECO:0000256" key="7">
    <source>
        <dbReference type="RuleBase" id="RU362033"/>
    </source>
</evidence>
<feature type="binding site" evidence="6">
    <location>
        <position position="412"/>
    </location>
    <ligand>
        <name>Mg(2+)</name>
        <dbReference type="ChEBI" id="CHEBI:18420"/>
    </ligand>
</feature>
<comment type="caution">
    <text evidence="7">Lacks conserved residue(s) required for the propagation of feature annotation.</text>
</comment>
<dbReference type="InterPro" id="IPR059000">
    <property type="entry name" value="ATPase_P-type_domA"/>
</dbReference>
<dbReference type="NCBIfam" id="TIGR01652">
    <property type="entry name" value="ATPase-Plipid"/>
    <property type="match status" value="1"/>
</dbReference>
<keyword evidence="5 7" id="KW-0547">Nucleotide-binding</keyword>
<evidence type="ECO:0000256" key="3">
    <source>
        <dbReference type="ARBA" id="ARBA00023136"/>
    </source>
</evidence>
<keyword evidence="7" id="KW-1278">Translocase</keyword>
<evidence type="ECO:0000313" key="10">
    <source>
        <dbReference type="EMBL" id="KAJ3130574.1"/>
    </source>
</evidence>
<dbReference type="GO" id="GO:0005886">
    <property type="term" value="C:plasma membrane"/>
    <property type="evidence" value="ECO:0007669"/>
    <property type="project" value="TreeGrafter"/>
</dbReference>
<feature type="binding site" evidence="6">
    <location>
        <position position="414"/>
    </location>
    <ligand>
        <name>Mg(2+)</name>
        <dbReference type="ChEBI" id="CHEBI:18420"/>
    </ligand>
</feature>
<dbReference type="Pfam" id="PF16209">
    <property type="entry name" value="PhoLip_ATPase_N"/>
    <property type="match status" value="1"/>
</dbReference>
<feature type="transmembrane region" description="Helical" evidence="7">
    <location>
        <begin position="347"/>
        <end position="369"/>
    </location>
</feature>
<evidence type="ECO:0000256" key="6">
    <source>
        <dbReference type="PIRSR" id="PIRSR606539-3"/>
    </source>
</evidence>
<dbReference type="Gene3D" id="3.40.1110.10">
    <property type="entry name" value="Calcium-transporting ATPase, cytoplasmic domain N"/>
    <property type="match status" value="1"/>
</dbReference>
<comment type="cofactor">
    <cofactor evidence="6">
        <name>Mg(2+)</name>
        <dbReference type="ChEBI" id="CHEBI:18420"/>
    </cofactor>
</comment>
<evidence type="ECO:0000256" key="5">
    <source>
        <dbReference type="PIRSR" id="PIRSR606539-2"/>
    </source>
</evidence>